<gene>
    <name evidence="1" type="ORF">L6452_40725</name>
</gene>
<dbReference type="EMBL" id="CM042062">
    <property type="protein sequence ID" value="KAI3669489.1"/>
    <property type="molecule type" value="Genomic_DNA"/>
</dbReference>
<accession>A0ACB8XNV8</accession>
<reference evidence="2" key="1">
    <citation type="journal article" date="2022" name="Mol. Ecol. Resour.">
        <title>The genomes of chicory, endive, great burdock and yacon provide insights into Asteraceae palaeo-polyploidization history and plant inulin production.</title>
        <authorList>
            <person name="Fan W."/>
            <person name="Wang S."/>
            <person name="Wang H."/>
            <person name="Wang A."/>
            <person name="Jiang F."/>
            <person name="Liu H."/>
            <person name="Zhao H."/>
            <person name="Xu D."/>
            <person name="Zhang Y."/>
        </authorList>
    </citation>
    <scope>NUCLEOTIDE SEQUENCE [LARGE SCALE GENOMIC DNA]</scope>
    <source>
        <strain evidence="2">cv. Niubang</strain>
    </source>
</reference>
<name>A0ACB8XNV8_ARCLA</name>
<protein>
    <submittedName>
        <fullName evidence="1">Uncharacterized protein</fullName>
    </submittedName>
</protein>
<sequence length="260" mass="28311">MLGRERAVAEAVAVVAFFRFGAWDVLGGVILSGIASDGGETIDGLRADSIELDWRTMMQPIFHSGRAHSLAKRIVDLCGGSAIRRVHLHRPLWGRDGWDGLDTKENVGSLDFGRDTNRLDYFRVTPFDVHESNDLRGIANYGGGFRTGQVSVENSSYNGRGGGGCRDGRSGRGEMVGPRLYREMGSTGASGGDRTRQVAVGIFANNDVGGGEVVVQRLEQERGGAATVDGSERWIDEEEGGGLVVAEWWNNWWLLLALWK</sequence>
<organism evidence="1 2">
    <name type="scientific">Arctium lappa</name>
    <name type="common">Greater burdock</name>
    <name type="synonym">Lappa major</name>
    <dbReference type="NCBI Taxonomy" id="4217"/>
    <lineage>
        <taxon>Eukaryota</taxon>
        <taxon>Viridiplantae</taxon>
        <taxon>Streptophyta</taxon>
        <taxon>Embryophyta</taxon>
        <taxon>Tracheophyta</taxon>
        <taxon>Spermatophyta</taxon>
        <taxon>Magnoliopsida</taxon>
        <taxon>eudicotyledons</taxon>
        <taxon>Gunneridae</taxon>
        <taxon>Pentapetalae</taxon>
        <taxon>asterids</taxon>
        <taxon>campanulids</taxon>
        <taxon>Asterales</taxon>
        <taxon>Asteraceae</taxon>
        <taxon>Carduoideae</taxon>
        <taxon>Cardueae</taxon>
        <taxon>Arctiinae</taxon>
        <taxon>Arctium</taxon>
    </lineage>
</organism>
<evidence type="ECO:0000313" key="2">
    <source>
        <dbReference type="Proteomes" id="UP001055879"/>
    </source>
</evidence>
<comment type="caution">
    <text evidence="1">The sequence shown here is derived from an EMBL/GenBank/DDBJ whole genome shotgun (WGS) entry which is preliminary data.</text>
</comment>
<proteinExistence type="predicted"/>
<evidence type="ECO:0000313" key="1">
    <source>
        <dbReference type="EMBL" id="KAI3669489.1"/>
    </source>
</evidence>
<keyword evidence="2" id="KW-1185">Reference proteome</keyword>
<dbReference type="Proteomes" id="UP001055879">
    <property type="component" value="Linkage Group LG16"/>
</dbReference>
<reference evidence="1 2" key="2">
    <citation type="journal article" date="2022" name="Mol. Ecol. Resour.">
        <title>The genomes of chicory, endive, great burdock and yacon provide insights into Asteraceae paleo-polyploidization history and plant inulin production.</title>
        <authorList>
            <person name="Fan W."/>
            <person name="Wang S."/>
            <person name="Wang H."/>
            <person name="Wang A."/>
            <person name="Jiang F."/>
            <person name="Liu H."/>
            <person name="Zhao H."/>
            <person name="Xu D."/>
            <person name="Zhang Y."/>
        </authorList>
    </citation>
    <scope>NUCLEOTIDE SEQUENCE [LARGE SCALE GENOMIC DNA]</scope>
    <source>
        <strain evidence="2">cv. Niubang</strain>
    </source>
</reference>